<evidence type="ECO:0000256" key="1">
    <source>
        <dbReference type="ARBA" id="ARBA00024322"/>
    </source>
</evidence>
<evidence type="ECO:0000256" key="2">
    <source>
        <dbReference type="ARBA" id="ARBA00024446"/>
    </source>
</evidence>
<organism evidence="6 7">
    <name type="scientific">Anaerosolibacter carboniphilus</name>
    <dbReference type="NCBI Taxonomy" id="1417629"/>
    <lineage>
        <taxon>Bacteria</taxon>
        <taxon>Bacillati</taxon>
        <taxon>Bacillota</taxon>
        <taxon>Clostridia</taxon>
        <taxon>Peptostreptococcales</taxon>
        <taxon>Thermotaleaceae</taxon>
        <taxon>Anaerosolibacter</taxon>
    </lineage>
</organism>
<dbReference type="CDD" id="cd07045">
    <property type="entry name" value="BMC_CcmK_like"/>
    <property type="match status" value="1"/>
</dbReference>
<keyword evidence="2" id="KW-1283">Bacterial microcompartment</keyword>
<dbReference type="SMART" id="SM00877">
    <property type="entry name" value="BMC"/>
    <property type="match status" value="1"/>
</dbReference>
<evidence type="ECO:0000256" key="3">
    <source>
        <dbReference type="PROSITE-ProRule" id="PRU01278"/>
    </source>
</evidence>
<evidence type="ECO:0000313" key="7">
    <source>
        <dbReference type="Proteomes" id="UP000579281"/>
    </source>
</evidence>
<dbReference type="EMBL" id="JACHEN010000026">
    <property type="protein sequence ID" value="MBB6217631.1"/>
    <property type="molecule type" value="Genomic_DNA"/>
</dbReference>
<evidence type="ECO:0000259" key="4">
    <source>
        <dbReference type="PROSITE" id="PS51930"/>
    </source>
</evidence>
<dbReference type="InterPro" id="IPR044872">
    <property type="entry name" value="CcmK/CsoS1_BMC"/>
</dbReference>
<dbReference type="AlphaFoldDB" id="A0A841KW14"/>
<comment type="subcellular location">
    <subcellularLocation>
        <location evidence="1">Bacterial microcompartment</location>
    </subcellularLocation>
</comment>
<evidence type="ECO:0000313" key="6">
    <source>
        <dbReference type="EMBL" id="MBB6217631.1"/>
    </source>
</evidence>
<dbReference type="PROSITE" id="PS51931">
    <property type="entry name" value="BMC_CP"/>
    <property type="match status" value="1"/>
</dbReference>
<dbReference type="Pfam" id="PF00936">
    <property type="entry name" value="BMC"/>
    <property type="match status" value="1"/>
</dbReference>
<dbReference type="Proteomes" id="UP000579281">
    <property type="component" value="Unassembled WGS sequence"/>
</dbReference>
<comment type="similarity">
    <text evidence="3">Belongs to the bacterial microcompartments protein family.</text>
</comment>
<dbReference type="RefSeq" id="WP_279289012.1">
    <property type="nucleotide sequence ID" value="NZ_JACHEN010000026.1"/>
</dbReference>
<dbReference type="PANTHER" id="PTHR33941:SF11">
    <property type="entry name" value="BACTERIAL MICROCOMPARTMENT SHELL PROTEIN PDUJ"/>
    <property type="match status" value="1"/>
</dbReference>
<dbReference type="GO" id="GO:0031469">
    <property type="term" value="C:bacterial microcompartment"/>
    <property type="evidence" value="ECO:0007669"/>
    <property type="project" value="UniProtKB-SubCell"/>
</dbReference>
<dbReference type="InterPro" id="IPR000249">
    <property type="entry name" value="BMC_dom"/>
</dbReference>
<dbReference type="SUPFAM" id="SSF143414">
    <property type="entry name" value="CcmK-like"/>
    <property type="match status" value="1"/>
</dbReference>
<feature type="domain" description="BMC" evidence="4">
    <location>
        <begin position="5"/>
        <end position="90"/>
    </location>
</feature>
<gene>
    <name evidence="6" type="ORF">HNQ80_003754</name>
</gene>
<comment type="caution">
    <text evidence="6">The sequence shown here is derived from an EMBL/GenBank/DDBJ whole genome shotgun (WGS) entry which is preliminary data.</text>
</comment>
<accession>A0A841KW14</accession>
<dbReference type="InterPro" id="IPR037233">
    <property type="entry name" value="CcmK-like_sf"/>
</dbReference>
<name>A0A841KW14_9FIRM</name>
<feature type="domain" description="BMC circularly permuted" evidence="5">
    <location>
        <begin position="1"/>
        <end position="79"/>
    </location>
</feature>
<protein>
    <submittedName>
        <fullName evidence="6">Microcompartment protein CcmL/EutN</fullName>
    </submittedName>
</protein>
<proteinExistence type="inferred from homology"/>
<dbReference type="InterPro" id="IPR044870">
    <property type="entry name" value="BMC_CP"/>
</dbReference>
<dbReference type="PANTHER" id="PTHR33941">
    <property type="entry name" value="PROPANEDIOL UTILIZATION PROTEIN PDUA"/>
    <property type="match status" value="1"/>
</dbReference>
<dbReference type="PROSITE" id="PS51930">
    <property type="entry name" value="BMC_2"/>
    <property type="match status" value="1"/>
</dbReference>
<reference evidence="6 7" key="1">
    <citation type="submission" date="2020-08" db="EMBL/GenBank/DDBJ databases">
        <title>Genomic Encyclopedia of Type Strains, Phase IV (KMG-IV): sequencing the most valuable type-strain genomes for metagenomic binning, comparative biology and taxonomic classification.</title>
        <authorList>
            <person name="Goeker M."/>
        </authorList>
    </citation>
    <scope>NUCLEOTIDE SEQUENCE [LARGE SCALE GENOMIC DNA]</scope>
    <source>
        <strain evidence="6 7">DSM 103526</strain>
    </source>
</reference>
<evidence type="ECO:0000259" key="5">
    <source>
        <dbReference type="PROSITE" id="PS51931"/>
    </source>
</evidence>
<dbReference type="InterPro" id="IPR050575">
    <property type="entry name" value="BMC_shell"/>
</dbReference>
<keyword evidence="7" id="KW-1185">Reference proteome</keyword>
<sequence length="193" mass="21111">MPKLALGMIETVGLAAAMEAADTAVKSANVTLLGYENSKGGGLITIKIEGDVGAVKAAVEAACAAASKINKVFSKQVIPRPHEEIEKLIYTKDTVGITQPMEEDKPEIETEIEVKVEDKEEVEIEEVRAEVEVEEPVMEVLEENTDDDGEEALAFINSSEEVCNLCKDPKCTRRKGDLRSTCIHYDELKEELS</sequence>
<dbReference type="Gene3D" id="3.30.70.1710">
    <property type="match status" value="1"/>
</dbReference>